<gene>
    <name evidence="2" type="ORF">cyc_09645</name>
</gene>
<keyword evidence="1" id="KW-0732">Signal</keyword>
<dbReference type="EMBL" id="JROU02001618">
    <property type="protein sequence ID" value="OEH75830.1"/>
    <property type="molecule type" value="Genomic_DNA"/>
</dbReference>
<evidence type="ECO:0008006" key="4">
    <source>
        <dbReference type="Google" id="ProtNLM"/>
    </source>
</evidence>
<dbReference type="AlphaFoldDB" id="A0A1D3CX93"/>
<proteinExistence type="predicted"/>
<dbReference type="VEuPathDB" id="ToxoDB:cyc_09645"/>
<accession>A0A1D3CX93</accession>
<sequence length="111" mass="12444">MRIPRSAWPARRLIAAAITLVMLLLAFAAHPPAFESVDLPVAQLTHVHDQGSKDIGTLSHQVLHHDHHFEMISHQANDIAGTKDRPSFVVEQDDERTVQIAFDRPPRAAWC</sequence>
<protein>
    <recommendedName>
        <fullName evidence="4">Transmembrane protein</fullName>
    </recommendedName>
</protein>
<organism evidence="2 3">
    <name type="scientific">Cyclospora cayetanensis</name>
    <dbReference type="NCBI Taxonomy" id="88456"/>
    <lineage>
        <taxon>Eukaryota</taxon>
        <taxon>Sar</taxon>
        <taxon>Alveolata</taxon>
        <taxon>Apicomplexa</taxon>
        <taxon>Conoidasida</taxon>
        <taxon>Coccidia</taxon>
        <taxon>Eucoccidiorida</taxon>
        <taxon>Eimeriorina</taxon>
        <taxon>Eimeriidae</taxon>
        <taxon>Cyclospora</taxon>
    </lineage>
</organism>
<evidence type="ECO:0000313" key="2">
    <source>
        <dbReference type="EMBL" id="OEH75830.1"/>
    </source>
</evidence>
<feature type="signal peptide" evidence="1">
    <location>
        <begin position="1"/>
        <end position="28"/>
    </location>
</feature>
<name>A0A1D3CX93_9EIME</name>
<evidence type="ECO:0000313" key="3">
    <source>
        <dbReference type="Proteomes" id="UP000095192"/>
    </source>
</evidence>
<dbReference type="Proteomes" id="UP000095192">
    <property type="component" value="Unassembled WGS sequence"/>
</dbReference>
<dbReference type="InParanoid" id="A0A1D3CX93"/>
<reference evidence="2 3" key="1">
    <citation type="journal article" date="2016" name="BMC Genomics">
        <title>Comparative genomics reveals Cyclospora cayetanensis possesses coccidia-like metabolism and invasion components but unique surface antigens.</title>
        <authorList>
            <person name="Liu S."/>
            <person name="Wang L."/>
            <person name="Zheng H."/>
            <person name="Xu Z."/>
            <person name="Roellig D.M."/>
            <person name="Li N."/>
            <person name="Frace M.A."/>
            <person name="Tang K."/>
            <person name="Arrowood M.J."/>
            <person name="Moss D.M."/>
            <person name="Zhang L."/>
            <person name="Feng Y."/>
            <person name="Xiao L."/>
        </authorList>
    </citation>
    <scope>NUCLEOTIDE SEQUENCE [LARGE SCALE GENOMIC DNA]</scope>
    <source>
        <strain evidence="2 3">CHN_HEN01</strain>
    </source>
</reference>
<comment type="caution">
    <text evidence="2">The sequence shown here is derived from an EMBL/GenBank/DDBJ whole genome shotgun (WGS) entry which is preliminary data.</text>
</comment>
<evidence type="ECO:0000256" key="1">
    <source>
        <dbReference type="SAM" id="SignalP"/>
    </source>
</evidence>
<keyword evidence="3" id="KW-1185">Reference proteome</keyword>
<feature type="chain" id="PRO_5008913986" description="Transmembrane protein" evidence="1">
    <location>
        <begin position="29"/>
        <end position="111"/>
    </location>
</feature>